<proteinExistence type="predicted"/>
<feature type="region of interest" description="Disordered" evidence="1">
    <location>
        <begin position="1"/>
        <end position="23"/>
    </location>
</feature>
<gene>
    <name evidence="4" type="ORF">LTR97_008827</name>
</gene>
<name>A0AAN7VXG4_9PEZI</name>
<comment type="caution">
    <text evidence="4">The sequence shown here is derived from an EMBL/GenBank/DDBJ whole genome shotgun (WGS) entry which is preliminary data.</text>
</comment>
<dbReference type="PANTHER" id="PTHR12289:SF44">
    <property type="entry name" value="OUTER MEMBRANE PROTEIN (SAM35), PUTATIVE (AFU_ORTHOLOGUE AFUA_1G13180)-RELATED"/>
    <property type="match status" value="1"/>
</dbReference>
<evidence type="ECO:0000256" key="1">
    <source>
        <dbReference type="SAM" id="MobiDB-lite"/>
    </source>
</evidence>
<dbReference type="Proteomes" id="UP001310594">
    <property type="component" value="Unassembled WGS sequence"/>
</dbReference>
<evidence type="ECO:0000259" key="2">
    <source>
        <dbReference type="Pfam" id="PF17171"/>
    </source>
</evidence>
<evidence type="ECO:0000313" key="5">
    <source>
        <dbReference type="Proteomes" id="UP001310594"/>
    </source>
</evidence>
<dbReference type="EMBL" id="JAVRQU010000014">
    <property type="protein sequence ID" value="KAK5695321.1"/>
    <property type="molecule type" value="Genomic_DNA"/>
</dbReference>
<feature type="domain" description="Thioredoxin-like fold" evidence="3">
    <location>
        <begin position="87"/>
        <end position="181"/>
    </location>
</feature>
<accession>A0AAN7VXG4</accession>
<dbReference type="Pfam" id="PF17172">
    <property type="entry name" value="GST_N_4"/>
    <property type="match status" value="1"/>
</dbReference>
<feature type="compositionally biased region" description="Polar residues" evidence="1">
    <location>
        <begin position="1"/>
        <end position="15"/>
    </location>
</feature>
<dbReference type="InterPro" id="IPR050931">
    <property type="entry name" value="Mito_Protein_Transport_Metaxin"/>
</dbReference>
<dbReference type="InterPro" id="IPR033468">
    <property type="entry name" value="Metaxin_GST"/>
</dbReference>
<organism evidence="4 5">
    <name type="scientific">Elasticomyces elasticus</name>
    <dbReference type="NCBI Taxonomy" id="574655"/>
    <lineage>
        <taxon>Eukaryota</taxon>
        <taxon>Fungi</taxon>
        <taxon>Dikarya</taxon>
        <taxon>Ascomycota</taxon>
        <taxon>Pezizomycotina</taxon>
        <taxon>Dothideomycetes</taxon>
        <taxon>Dothideomycetidae</taxon>
        <taxon>Mycosphaerellales</taxon>
        <taxon>Teratosphaeriaceae</taxon>
        <taxon>Elasticomyces</taxon>
    </lineage>
</organism>
<dbReference type="PANTHER" id="PTHR12289">
    <property type="entry name" value="METAXIN RELATED"/>
    <property type="match status" value="1"/>
</dbReference>
<feature type="domain" description="Metaxin glutathione S-transferase" evidence="2">
    <location>
        <begin position="238"/>
        <end position="302"/>
    </location>
</feature>
<dbReference type="InterPro" id="IPR012336">
    <property type="entry name" value="Thioredoxin-like_fold"/>
</dbReference>
<evidence type="ECO:0000259" key="3">
    <source>
        <dbReference type="Pfam" id="PF17172"/>
    </source>
</evidence>
<evidence type="ECO:0000313" key="4">
    <source>
        <dbReference type="EMBL" id="KAK5695321.1"/>
    </source>
</evidence>
<dbReference type="GO" id="GO:0001401">
    <property type="term" value="C:SAM complex"/>
    <property type="evidence" value="ECO:0007669"/>
    <property type="project" value="TreeGrafter"/>
</dbReference>
<protein>
    <recommendedName>
        <fullName evidence="6">Thioredoxin-like fold domain-containing protein</fullName>
    </recommendedName>
</protein>
<dbReference type="GO" id="GO:0007005">
    <property type="term" value="P:mitochondrion organization"/>
    <property type="evidence" value="ECO:0007669"/>
    <property type="project" value="TreeGrafter"/>
</dbReference>
<dbReference type="AlphaFoldDB" id="A0AAN7VXG4"/>
<sequence>MFSDSYSQWTTMPNDDTTEEQAKDKRSLYDTLFSIPPPLKHIFDRTPLVTYAANELPSRSPKNRNRNILHVFTSPEDARNGRPSFNPACLKWQTYLKINGIDFATVESNNHASPSGSLPFLIAGETGEVVAGNKLKRWVAAQKKGEKTKEVEDVRYEAYASLLDQRIRRAWLYQLYLHPSNASLLHDLYIRSCSSNPFVQMTIAHQLRSAATSEILKSNPSSSPSHPTIDEAEIMRDAEEAFAALAEMLGGREWFFGVEKPGIFDASVHAYLELLIGEGMQWKENKLGEMVKKYEGLMKHREGVKEMYF</sequence>
<reference evidence="4" key="1">
    <citation type="submission" date="2023-08" db="EMBL/GenBank/DDBJ databases">
        <title>Black Yeasts Isolated from many extreme environments.</title>
        <authorList>
            <person name="Coleine C."/>
            <person name="Stajich J.E."/>
            <person name="Selbmann L."/>
        </authorList>
    </citation>
    <scope>NUCLEOTIDE SEQUENCE</scope>
    <source>
        <strain evidence="4">CCFEE 5810</strain>
    </source>
</reference>
<evidence type="ECO:0008006" key="6">
    <source>
        <dbReference type="Google" id="ProtNLM"/>
    </source>
</evidence>
<dbReference type="Pfam" id="PF17171">
    <property type="entry name" value="GST_C_6"/>
    <property type="match status" value="1"/>
</dbReference>